<evidence type="ECO:0000313" key="2">
    <source>
        <dbReference type="WBParaSite" id="PS1159_v2.g1429.t1"/>
    </source>
</evidence>
<proteinExistence type="predicted"/>
<name>A0AC35F5Z7_9BILA</name>
<evidence type="ECO:0000313" key="1">
    <source>
        <dbReference type="Proteomes" id="UP000887580"/>
    </source>
</evidence>
<dbReference type="WBParaSite" id="PS1159_v2.g1429.t1">
    <property type="protein sequence ID" value="PS1159_v2.g1429.t1"/>
    <property type="gene ID" value="PS1159_v2.g1429"/>
</dbReference>
<reference evidence="2" key="1">
    <citation type="submission" date="2022-11" db="UniProtKB">
        <authorList>
            <consortium name="WormBaseParasite"/>
        </authorList>
    </citation>
    <scope>IDENTIFICATION</scope>
</reference>
<protein>
    <submittedName>
        <fullName evidence="2">Uncharacterized protein</fullName>
    </submittedName>
</protein>
<dbReference type="Proteomes" id="UP000887580">
    <property type="component" value="Unplaced"/>
</dbReference>
<organism evidence="1 2">
    <name type="scientific">Panagrolaimus sp. PS1159</name>
    <dbReference type="NCBI Taxonomy" id="55785"/>
    <lineage>
        <taxon>Eukaryota</taxon>
        <taxon>Metazoa</taxon>
        <taxon>Ecdysozoa</taxon>
        <taxon>Nematoda</taxon>
        <taxon>Chromadorea</taxon>
        <taxon>Rhabditida</taxon>
        <taxon>Tylenchina</taxon>
        <taxon>Panagrolaimomorpha</taxon>
        <taxon>Panagrolaimoidea</taxon>
        <taxon>Panagrolaimidae</taxon>
        <taxon>Panagrolaimus</taxon>
    </lineage>
</organism>
<sequence length="251" mass="29204">MKVLANIHFVDTPIQETKNHRRSQPKLPLTKDNDPSFIIFPTKKLINNILKTLYVLHVEPDPSFISSKKFEQNAHVQKCLEATLKNKIDEFQTFGCYCKTINVGNSSVNVYYTQKIDLFDNDMNPIKVKALFLKEKTEKALKQKLSENDNEINIDTVFKCKIGGIKKLIFGIHDGIEAKMIQMDLKELDNGHVAKEVKTQLGTMKKSFHDIIQRYLTNNNLKVKAVRIRYENQWMFEEINLQNLLLSYNRL</sequence>
<accession>A0AC35F5Z7</accession>